<feature type="transmembrane region" description="Helical" evidence="6">
    <location>
        <begin position="63"/>
        <end position="81"/>
    </location>
</feature>
<protein>
    <submittedName>
        <fullName evidence="7">ABC transporter permease</fullName>
    </submittedName>
</protein>
<feature type="transmembrane region" description="Helical" evidence="6">
    <location>
        <begin position="20"/>
        <end position="43"/>
    </location>
</feature>
<evidence type="ECO:0000256" key="6">
    <source>
        <dbReference type="SAM" id="Phobius"/>
    </source>
</evidence>
<feature type="transmembrane region" description="Helical" evidence="6">
    <location>
        <begin position="117"/>
        <end position="141"/>
    </location>
</feature>
<dbReference type="PANTHER" id="PTHR47089:SF1">
    <property type="entry name" value="GUANOSINE ABC TRANSPORTER PERMEASE PROTEIN NUPP"/>
    <property type="match status" value="1"/>
</dbReference>
<dbReference type="Proteomes" id="UP000019494">
    <property type="component" value="Unassembled WGS sequence"/>
</dbReference>
<reference evidence="8" key="1">
    <citation type="submission" date="2013-08" db="EMBL/GenBank/DDBJ databases">
        <title>Intrasporangium oryzae NRRL B-24470.</title>
        <authorList>
            <person name="Liu H."/>
            <person name="Wang G."/>
        </authorList>
    </citation>
    <scope>NUCLEOTIDE SEQUENCE [LARGE SCALE GENOMIC DNA]</scope>
    <source>
        <strain evidence="8">Q5-1</strain>
    </source>
</reference>
<keyword evidence="2" id="KW-1003">Cell membrane</keyword>
<dbReference type="GO" id="GO:0022857">
    <property type="term" value="F:transmembrane transporter activity"/>
    <property type="evidence" value="ECO:0007669"/>
    <property type="project" value="InterPro"/>
</dbReference>
<dbReference type="AlphaFoldDB" id="W9GKR2"/>
<dbReference type="CDD" id="cd06580">
    <property type="entry name" value="TM_PBP1_transp_TpRbsC_like"/>
    <property type="match status" value="1"/>
</dbReference>
<comment type="subcellular location">
    <subcellularLocation>
        <location evidence="1">Cell membrane</location>
        <topology evidence="1">Multi-pass membrane protein</topology>
    </subcellularLocation>
</comment>
<evidence type="ECO:0000256" key="4">
    <source>
        <dbReference type="ARBA" id="ARBA00022989"/>
    </source>
</evidence>
<sequence>MSLLSLTHRTPRQASFGRGLVNLLTAVAVVAGLVAALLAMVGVDPAGTAQAMWSGSFGTLRSTGETLIRATPLLLIALALIPSLRAGLYNIGAPGQMAFGALASTVIALQAPTLPSAILVPACAIGGCLAGALTAFLPGLLKATWRANEIITTLAMNFIAVAVLGYLLTGVMQSDFANLPQSDSLPANSALPTFIPGTRTHIGLLVALLAVPLLWAADRSRLGYRLRIFGANPSLARQAQIRPGRYTIWLMTLGGAGAGLAGWMQVAALDHRLYVGIATPVGYAALFVALLGALHPLGTVLAALAFGALLHGGDSLQVGAGVSPEIVQVLLGLILLAYAIRATTSAATGTEGRTRSWTFWKRS</sequence>
<gene>
    <name evidence="7" type="ORF">N864_19070</name>
</gene>
<comment type="caution">
    <text evidence="7">The sequence shown here is derived from an EMBL/GenBank/DDBJ whole genome shotgun (WGS) entry which is preliminary data.</text>
</comment>
<feature type="transmembrane region" description="Helical" evidence="6">
    <location>
        <begin position="284"/>
        <end position="310"/>
    </location>
</feature>
<keyword evidence="3 6" id="KW-0812">Transmembrane</keyword>
<keyword evidence="8" id="KW-1185">Reference proteome</keyword>
<keyword evidence="4 6" id="KW-1133">Transmembrane helix</keyword>
<dbReference type="RefSeq" id="WP_034714947.1">
    <property type="nucleotide sequence ID" value="NZ_AWQS01000037.1"/>
</dbReference>
<feature type="transmembrane region" description="Helical" evidence="6">
    <location>
        <begin position="194"/>
        <end position="217"/>
    </location>
</feature>
<keyword evidence="5 6" id="KW-0472">Membrane</keyword>
<evidence type="ECO:0000256" key="1">
    <source>
        <dbReference type="ARBA" id="ARBA00004651"/>
    </source>
</evidence>
<accession>W9GKR2</accession>
<dbReference type="Pfam" id="PF02653">
    <property type="entry name" value="BPD_transp_2"/>
    <property type="match status" value="1"/>
</dbReference>
<feature type="transmembrane region" description="Helical" evidence="6">
    <location>
        <begin position="322"/>
        <end position="340"/>
    </location>
</feature>
<evidence type="ECO:0000313" key="7">
    <source>
        <dbReference type="EMBL" id="EWT06670.1"/>
    </source>
</evidence>
<organism evidence="7 8">
    <name type="scientific">Intrasporangium chromatireducens Q5-1</name>
    <dbReference type="NCBI Taxonomy" id="584657"/>
    <lineage>
        <taxon>Bacteria</taxon>
        <taxon>Bacillati</taxon>
        <taxon>Actinomycetota</taxon>
        <taxon>Actinomycetes</taxon>
        <taxon>Micrococcales</taxon>
        <taxon>Intrasporangiaceae</taxon>
        <taxon>Intrasporangium</taxon>
    </lineage>
</organism>
<evidence type="ECO:0000256" key="2">
    <source>
        <dbReference type="ARBA" id="ARBA00022475"/>
    </source>
</evidence>
<evidence type="ECO:0000256" key="5">
    <source>
        <dbReference type="ARBA" id="ARBA00023136"/>
    </source>
</evidence>
<feature type="transmembrane region" description="Helical" evidence="6">
    <location>
        <begin position="153"/>
        <end position="174"/>
    </location>
</feature>
<dbReference type="EMBL" id="AWQS01000037">
    <property type="protein sequence ID" value="EWT06670.1"/>
    <property type="molecule type" value="Genomic_DNA"/>
</dbReference>
<proteinExistence type="predicted"/>
<dbReference type="PANTHER" id="PTHR47089">
    <property type="entry name" value="ABC TRANSPORTER, PERMEASE PROTEIN"/>
    <property type="match status" value="1"/>
</dbReference>
<dbReference type="OrthoDB" id="45037at2"/>
<evidence type="ECO:0000313" key="8">
    <source>
        <dbReference type="Proteomes" id="UP000019494"/>
    </source>
</evidence>
<dbReference type="InterPro" id="IPR001851">
    <property type="entry name" value="ABC_transp_permease"/>
</dbReference>
<feature type="transmembrane region" description="Helical" evidence="6">
    <location>
        <begin position="246"/>
        <end position="264"/>
    </location>
</feature>
<dbReference type="GO" id="GO:0005886">
    <property type="term" value="C:plasma membrane"/>
    <property type="evidence" value="ECO:0007669"/>
    <property type="project" value="UniProtKB-SubCell"/>
</dbReference>
<evidence type="ECO:0000256" key="3">
    <source>
        <dbReference type="ARBA" id="ARBA00022692"/>
    </source>
</evidence>
<name>W9GKR2_9MICO</name>
<feature type="transmembrane region" description="Helical" evidence="6">
    <location>
        <begin position="88"/>
        <end position="111"/>
    </location>
</feature>